<evidence type="ECO:0000256" key="2">
    <source>
        <dbReference type="ARBA" id="ARBA00003921"/>
    </source>
</evidence>
<evidence type="ECO:0000256" key="10">
    <source>
        <dbReference type="ARBA" id="ARBA00022960"/>
    </source>
</evidence>
<keyword evidence="6 16" id="KW-0132">Cell division</keyword>
<feature type="domain" description="FAD-binding PCMH-type" evidence="17">
    <location>
        <begin position="25"/>
        <end position="190"/>
    </location>
</feature>
<evidence type="ECO:0000256" key="9">
    <source>
        <dbReference type="ARBA" id="ARBA00022857"/>
    </source>
</evidence>
<evidence type="ECO:0000256" key="13">
    <source>
        <dbReference type="ARBA" id="ARBA00023306"/>
    </source>
</evidence>
<evidence type="ECO:0000256" key="16">
    <source>
        <dbReference type="HAMAP-Rule" id="MF_00037"/>
    </source>
</evidence>
<gene>
    <name evidence="16 18" type="primary">murB</name>
    <name evidence="18" type="ORF">ACFQ47_06025</name>
</gene>
<comment type="cofactor">
    <cofactor evidence="1 16">
        <name>FAD</name>
        <dbReference type="ChEBI" id="CHEBI:57692"/>
    </cofactor>
</comment>
<keyword evidence="12 16" id="KW-0560">Oxidoreductase</keyword>
<dbReference type="HAMAP" id="MF_00037">
    <property type="entry name" value="MurB"/>
    <property type="match status" value="1"/>
</dbReference>
<evidence type="ECO:0000259" key="17">
    <source>
        <dbReference type="PROSITE" id="PS51387"/>
    </source>
</evidence>
<dbReference type="InterPro" id="IPR016166">
    <property type="entry name" value="FAD-bd_PCMH"/>
</dbReference>
<evidence type="ECO:0000256" key="15">
    <source>
        <dbReference type="ARBA" id="ARBA00048914"/>
    </source>
</evidence>
<evidence type="ECO:0000313" key="18">
    <source>
        <dbReference type="EMBL" id="MFD1432240.1"/>
    </source>
</evidence>
<comment type="caution">
    <text evidence="18">The sequence shown here is derived from an EMBL/GenBank/DDBJ whole genome shotgun (WGS) entry which is preliminary data.</text>
</comment>
<evidence type="ECO:0000256" key="8">
    <source>
        <dbReference type="ARBA" id="ARBA00022827"/>
    </source>
</evidence>
<evidence type="ECO:0000256" key="4">
    <source>
        <dbReference type="ARBA" id="ARBA00004752"/>
    </source>
</evidence>
<dbReference type="Gene3D" id="3.90.78.10">
    <property type="entry name" value="UDP-N-acetylenolpyruvoylglucosamine reductase, C-terminal domain"/>
    <property type="match status" value="1"/>
</dbReference>
<keyword evidence="19" id="KW-1185">Reference proteome</keyword>
<comment type="subcellular location">
    <subcellularLocation>
        <location evidence="3 16">Cytoplasm</location>
    </subcellularLocation>
</comment>
<dbReference type="InterPro" id="IPR006094">
    <property type="entry name" value="Oxid_FAD_bind_N"/>
</dbReference>
<evidence type="ECO:0000256" key="3">
    <source>
        <dbReference type="ARBA" id="ARBA00004496"/>
    </source>
</evidence>
<dbReference type="Gene3D" id="3.30.43.10">
    <property type="entry name" value="Uridine Diphospho-n-acetylenolpyruvylglucosamine Reductase, domain 2"/>
    <property type="match status" value="1"/>
</dbReference>
<keyword evidence="7 16" id="KW-0285">Flavoprotein</keyword>
<accession>A0ABW4CR31</accession>
<keyword evidence="14 16" id="KW-0961">Cell wall biogenesis/degradation</keyword>
<name>A0ABW4CR31_9LACO</name>
<dbReference type="PANTHER" id="PTHR21071">
    <property type="entry name" value="UDP-N-ACETYLENOLPYRUVOYLGLUCOSAMINE REDUCTASE"/>
    <property type="match status" value="1"/>
</dbReference>
<dbReference type="PANTHER" id="PTHR21071:SF4">
    <property type="entry name" value="UDP-N-ACETYLENOLPYRUVOYLGLUCOSAMINE REDUCTASE"/>
    <property type="match status" value="1"/>
</dbReference>
<dbReference type="InterPro" id="IPR016169">
    <property type="entry name" value="FAD-bd_PCMH_sub2"/>
</dbReference>
<dbReference type="EMBL" id="JBHTOG010000030">
    <property type="protein sequence ID" value="MFD1432240.1"/>
    <property type="molecule type" value="Genomic_DNA"/>
</dbReference>
<evidence type="ECO:0000313" key="19">
    <source>
        <dbReference type="Proteomes" id="UP001597192"/>
    </source>
</evidence>
<feature type="active site" description="Proton donor" evidence="16">
    <location>
        <position position="219"/>
    </location>
</feature>
<keyword evidence="13 16" id="KW-0131">Cell cycle</keyword>
<organism evidence="18 19">
    <name type="scientific">Lacticaseibacillus yichunensis</name>
    <dbReference type="NCBI Taxonomy" id="2486015"/>
    <lineage>
        <taxon>Bacteria</taxon>
        <taxon>Bacillati</taxon>
        <taxon>Bacillota</taxon>
        <taxon>Bacilli</taxon>
        <taxon>Lactobacillales</taxon>
        <taxon>Lactobacillaceae</taxon>
        <taxon>Lacticaseibacillus</taxon>
    </lineage>
</organism>
<dbReference type="Gene3D" id="3.30.465.10">
    <property type="match status" value="1"/>
</dbReference>
<comment type="pathway">
    <text evidence="4 16">Cell wall biogenesis; peptidoglycan biosynthesis.</text>
</comment>
<dbReference type="Pfam" id="PF01565">
    <property type="entry name" value="FAD_binding_4"/>
    <property type="match status" value="1"/>
</dbReference>
<dbReference type="InterPro" id="IPR011601">
    <property type="entry name" value="MurB_C"/>
</dbReference>
<dbReference type="GO" id="GO:0008762">
    <property type="term" value="F:UDP-N-acetylmuramate dehydrogenase activity"/>
    <property type="evidence" value="ECO:0007669"/>
    <property type="project" value="UniProtKB-EC"/>
</dbReference>
<dbReference type="NCBIfam" id="NF010480">
    <property type="entry name" value="PRK13905.1"/>
    <property type="match status" value="1"/>
</dbReference>
<keyword evidence="5 16" id="KW-0963">Cytoplasm</keyword>
<evidence type="ECO:0000256" key="6">
    <source>
        <dbReference type="ARBA" id="ARBA00022618"/>
    </source>
</evidence>
<reference evidence="19" key="1">
    <citation type="journal article" date="2019" name="Int. J. Syst. Evol. Microbiol.">
        <title>The Global Catalogue of Microorganisms (GCM) 10K type strain sequencing project: providing services to taxonomists for standard genome sequencing and annotation.</title>
        <authorList>
            <consortium name="The Broad Institute Genomics Platform"/>
            <consortium name="The Broad Institute Genome Sequencing Center for Infectious Disease"/>
            <person name="Wu L."/>
            <person name="Ma J."/>
        </authorList>
    </citation>
    <scope>NUCLEOTIDE SEQUENCE [LARGE SCALE GENOMIC DNA]</scope>
    <source>
        <strain evidence="19">CCM 8947</strain>
    </source>
</reference>
<dbReference type="Pfam" id="PF02873">
    <property type="entry name" value="MurB_C"/>
    <property type="match status" value="1"/>
</dbReference>
<dbReference type="SUPFAM" id="SSF56194">
    <property type="entry name" value="Uridine diphospho-N-Acetylenolpyruvylglucosamine reductase, MurB, C-terminal domain"/>
    <property type="match status" value="1"/>
</dbReference>
<feature type="active site" evidence="16">
    <location>
        <position position="169"/>
    </location>
</feature>
<keyword evidence="11 16" id="KW-0573">Peptidoglycan synthesis</keyword>
<dbReference type="SUPFAM" id="SSF56176">
    <property type="entry name" value="FAD-binding/transporter-associated domain-like"/>
    <property type="match status" value="1"/>
</dbReference>
<evidence type="ECO:0000256" key="12">
    <source>
        <dbReference type="ARBA" id="ARBA00023002"/>
    </source>
</evidence>
<comment type="function">
    <text evidence="2 16">Cell wall formation.</text>
</comment>
<keyword evidence="10 16" id="KW-0133">Cell shape</keyword>
<proteinExistence type="inferred from homology"/>
<keyword evidence="8 16" id="KW-0274">FAD</keyword>
<evidence type="ECO:0000256" key="11">
    <source>
        <dbReference type="ARBA" id="ARBA00022984"/>
    </source>
</evidence>
<dbReference type="InterPro" id="IPR003170">
    <property type="entry name" value="MurB"/>
</dbReference>
<dbReference type="EC" id="1.3.1.98" evidence="16"/>
<comment type="similarity">
    <text evidence="16">Belongs to the MurB family.</text>
</comment>
<comment type="catalytic activity">
    <reaction evidence="15 16">
        <text>UDP-N-acetyl-alpha-D-muramate + NADP(+) = UDP-N-acetyl-3-O-(1-carboxyvinyl)-alpha-D-glucosamine + NADPH + H(+)</text>
        <dbReference type="Rhea" id="RHEA:12248"/>
        <dbReference type="ChEBI" id="CHEBI:15378"/>
        <dbReference type="ChEBI" id="CHEBI:57783"/>
        <dbReference type="ChEBI" id="CHEBI:58349"/>
        <dbReference type="ChEBI" id="CHEBI:68483"/>
        <dbReference type="ChEBI" id="CHEBI:70757"/>
        <dbReference type="EC" id="1.3.1.98"/>
    </reaction>
</comment>
<dbReference type="RefSeq" id="WP_125697018.1">
    <property type="nucleotide sequence ID" value="NZ_JBHTOG010000030.1"/>
</dbReference>
<feature type="active site" evidence="16">
    <location>
        <position position="289"/>
    </location>
</feature>
<keyword evidence="9 16" id="KW-0521">NADP</keyword>
<dbReference type="InterPro" id="IPR016167">
    <property type="entry name" value="FAD-bd_PCMH_sub1"/>
</dbReference>
<dbReference type="InterPro" id="IPR036635">
    <property type="entry name" value="MurB_C_sf"/>
</dbReference>
<dbReference type="InterPro" id="IPR036318">
    <property type="entry name" value="FAD-bd_PCMH-like_sf"/>
</dbReference>
<evidence type="ECO:0000256" key="7">
    <source>
        <dbReference type="ARBA" id="ARBA00022630"/>
    </source>
</evidence>
<protein>
    <recommendedName>
        <fullName evidence="16">UDP-N-acetylenolpyruvoylglucosamine reductase</fullName>
        <ecNumber evidence="16">1.3.1.98</ecNumber>
    </recommendedName>
    <alternativeName>
        <fullName evidence="16">UDP-N-acetylmuramate dehydrogenase</fullName>
    </alternativeName>
</protein>
<dbReference type="PROSITE" id="PS51387">
    <property type="entry name" value="FAD_PCMH"/>
    <property type="match status" value="1"/>
</dbReference>
<evidence type="ECO:0000256" key="5">
    <source>
        <dbReference type="ARBA" id="ARBA00022490"/>
    </source>
</evidence>
<evidence type="ECO:0000256" key="1">
    <source>
        <dbReference type="ARBA" id="ARBA00001974"/>
    </source>
</evidence>
<evidence type="ECO:0000256" key="14">
    <source>
        <dbReference type="ARBA" id="ARBA00023316"/>
    </source>
</evidence>
<dbReference type="NCBIfam" id="TIGR00179">
    <property type="entry name" value="murB"/>
    <property type="match status" value="1"/>
</dbReference>
<sequence length="300" mass="31482">MTETGSFGGLSVHLNEPLSHYTFTQTGGPADLLALPTSVVEVQQLLTEAHAQALPVTVIGNASNLIVKDGGIRGLVILLTKMTEVTCDGTRLIADAGARLIDVTEVAYQAGLGGLAFAAGIPGSIGGAVFMNAGAYGGEICDVLASAEVLTRDGQLTTYSNEDMQFAYRHSLVQDTGDIVLRATFELTQQPRPQIRAAMDHFNSLRASKQPLDYPSCGSVFKRPAGHFVGPMIQQSGLQGHIIGGAQISEKHAGFIVNLGGATASDYLAMIHYVQEHVAAKFGVALHPEVRIIGSDAAKG</sequence>
<dbReference type="Proteomes" id="UP001597192">
    <property type="component" value="Unassembled WGS sequence"/>
</dbReference>